<protein>
    <submittedName>
        <fullName evidence="4">Uncharacterized protein</fullName>
    </submittedName>
</protein>
<evidence type="ECO:0000313" key="4">
    <source>
        <dbReference type="EMBL" id="CAA6824690.1"/>
    </source>
</evidence>
<dbReference type="EMBL" id="CACVAQ010000350">
    <property type="protein sequence ID" value="CAA6824690.1"/>
    <property type="molecule type" value="Genomic_DNA"/>
</dbReference>
<dbReference type="InterPro" id="IPR026444">
    <property type="entry name" value="Secre_tail"/>
</dbReference>
<feature type="domain" description="DUF7619" evidence="3">
    <location>
        <begin position="837"/>
        <end position="970"/>
    </location>
</feature>
<dbReference type="Pfam" id="PF06739">
    <property type="entry name" value="SBBP"/>
    <property type="match status" value="1"/>
</dbReference>
<name>A0A6S6U5Z4_9BACT</name>
<evidence type="ECO:0000256" key="1">
    <source>
        <dbReference type="SAM" id="SignalP"/>
    </source>
</evidence>
<gene>
    <name evidence="4" type="ORF">HELGO_WM19820</name>
</gene>
<dbReference type="AlphaFoldDB" id="A0A6S6U5Z4"/>
<dbReference type="InterPro" id="IPR047589">
    <property type="entry name" value="DUF11_rpt"/>
</dbReference>
<proteinExistence type="predicted"/>
<feature type="signal peptide" evidence="1">
    <location>
        <begin position="1"/>
        <end position="23"/>
    </location>
</feature>
<dbReference type="InterPro" id="IPR055353">
    <property type="entry name" value="DUF7619"/>
</dbReference>
<dbReference type="SUPFAM" id="SSF49478">
    <property type="entry name" value="Cna protein B-type domain"/>
    <property type="match status" value="1"/>
</dbReference>
<feature type="domain" description="Secretion system C-terminal sorting" evidence="2">
    <location>
        <begin position="997"/>
        <end position="1066"/>
    </location>
</feature>
<organism evidence="4">
    <name type="scientific">uncultured Aureispira sp</name>
    <dbReference type="NCBI Taxonomy" id="1331704"/>
    <lineage>
        <taxon>Bacteria</taxon>
        <taxon>Pseudomonadati</taxon>
        <taxon>Bacteroidota</taxon>
        <taxon>Saprospiria</taxon>
        <taxon>Saprospirales</taxon>
        <taxon>Saprospiraceae</taxon>
        <taxon>Aureispira</taxon>
        <taxon>environmental samples</taxon>
    </lineage>
</organism>
<dbReference type="InterPro" id="IPR052918">
    <property type="entry name" value="Motility_Chemotaxis_Reg"/>
</dbReference>
<keyword evidence="1" id="KW-0732">Signal</keyword>
<dbReference type="InterPro" id="IPR010620">
    <property type="entry name" value="SBBP_repeat"/>
</dbReference>
<reference evidence="4" key="1">
    <citation type="submission" date="2020-01" db="EMBL/GenBank/DDBJ databases">
        <authorList>
            <person name="Meier V. D."/>
            <person name="Meier V D."/>
        </authorList>
    </citation>
    <scope>NUCLEOTIDE SEQUENCE</scope>
    <source>
        <strain evidence="4">HLG_WM_MAG_10</strain>
    </source>
</reference>
<accession>A0A6S6U5Z4</accession>
<evidence type="ECO:0000259" key="3">
    <source>
        <dbReference type="Pfam" id="PF24595"/>
    </source>
</evidence>
<dbReference type="Pfam" id="PF18962">
    <property type="entry name" value="Por_Secre_tail"/>
    <property type="match status" value="1"/>
</dbReference>
<sequence length="1068" mass="116932">MKKTFYLILISIISNLAPSFIQAQHVELEWAYSIGTTARDRGYGVSTDLHGNVYTTGFFMAASTDFDPGENILNLPTVFAEDVFIQKFDAQGQLLWAQSYGGPGYDEGRSVATDSFGNVYLLGTFADSIDVDFGPGVHQLYSNGNWDFFILKLDANGNFIWAKSFGGTNYDQGFKIVVDKAQNPCITGYFGTTVDFDPGPGVSNRTVNGGYDIFVLKLDSNGNFVWVSSIGGPQWDEGRSIIIDSFNNIYTQGFFTDSIDLDPSALTDMHYCRGYRDIYIQKLDPNGNLLWGTTYGGIASDEGYGLAVDKHGAIYSTGFFSDTVDFDPSPATQLLISNGSSDTYLQKIDANGNLIWVIQLGSQYLDRGRGVGITSTNEVLLTGTYRGFVDFDPSPAIFSQNNCLSLYDDIYMVKLDSNANFIAANGLRGCGDTDVPTDLAIDNKDNAYVIGYFVNLDDVNSNTGMTFDLNGAFNESGLLFKLYSGNVIGRIYEDLDLDCTIDATEKGLAGRLVEINPGGIIATTGPTGVWNLPSLPIGSYTATVDTSGGWLSSCPISQSFTITNPNVATSISPVGLKKSQICPAPHVSIHAPFLRPGFSNQKIYVNACNLLESTVYLDSAYVVVTLDNQLTVQGSSLPFTSLGNQQYSIFVDTLIYGDCVSFWLDCHLDSTAILGQSLCLSATLLPLDACSLDNTASPYPPMTVSGCSTAYDGSSILLEGECIGDSIRFVIRNEGQNMTCFAPWQLFIDAQIERLDSFQLMAGDSLAFWINADSGRTIRLEAYQHPLHLGASFPSITIEACGSNLQNWTPDLVNLLPLDDANPHHDIFCGVISGSYDPNDKKGFPLGTGIEHNISPNQPLDYVIQFQNTGTDTAYTVVIRDTLASELDIFSVVSGASSHNYSFRIYGPRVLEWRFESILLPDSTTNLDGSQGFVTFQVNQLPNLPSNTILNNQAAIYFDFNLPIFTNTSWHTVDEDFSVFTSIETFSEEENSEPYLLFPNPTMGELFLTQKNPKVIQIKLFDNLGQMVYTQEASDKLVVFNFSHFPSGVYYISINNGSGQTIQKLIKN</sequence>
<dbReference type="PANTHER" id="PTHR35580:SF1">
    <property type="entry name" value="PHYTASE-LIKE DOMAIN-CONTAINING PROTEIN"/>
    <property type="match status" value="1"/>
</dbReference>
<dbReference type="NCBIfam" id="TIGR04183">
    <property type="entry name" value="Por_Secre_tail"/>
    <property type="match status" value="1"/>
</dbReference>
<dbReference type="PANTHER" id="PTHR35580">
    <property type="entry name" value="CELL SURFACE GLYCOPROTEIN (S-LAYER PROTEIN)-LIKE PROTEIN"/>
    <property type="match status" value="1"/>
</dbReference>
<evidence type="ECO:0000259" key="2">
    <source>
        <dbReference type="Pfam" id="PF18962"/>
    </source>
</evidence>
<feature type="chain" id="PRO_5028440537" evidence="1">
    <location>
        <begin position="24"/>
        <end position="1068"/>
    </location>
</feature>
<dbReference type="NCBIfam" id="TIGR01451">
    <property type="entry name" value="B_ant_repeat"/>
    <property type="match status" value="1"/>
</dbReference>
<dbReference type="Pfam" id="PF24595">
    <property type="entry name" value="DUF7619"/>
    <property type="match status" value="1"/>
</dbReference>